<reference evidence="1" key="1">
    <citation type="submission" date="2021-05" db="EMBL/GenBank/DDBJ databases">
        <title>Novel Bacillus species.</title>
        <authorList>
            <person name="Liu G."/>
        </authorList>
    </citation>
    <scope>NUCLEOTIDE SEQUENCE</scope>
    <source>
        <strain evidence="1">FJAT-49825</strain>
    </source>
</reference>
<dbReference type="EMBL" id="JAGYPF010000002">
    <property type="protein sequence ID" value="MBS4212445.1"/>
    <property type="molecule type" value="Genomic_DNA"/>
</dbReference>
<dbReference type="RefSeq" id="WP_213117001.1">
    <property type="nucleotide sequence ID" value="NZ_JAGYPF010000002.1"/>
</dbReference>
<organism evidence="1 2">
    <name type="scientific">Neobacillus rhizophilus</name>
    <dbReference type="NCBI Taxonomy" id="2833579"/>
    <lineage>
        <taxon>Bacteria</taxon>
        <taxon>Bacillati</taxon>
        <taxon>Bacillota</taxon>
        <taxon>Bacilli</taxon>
        <taxon>Bacillales</taxon>
        <taxon>Bacillaceae</taxon>
        <taxon>Neobacillus</taxon>
    </lineage>
</organism>
<accession>A0A942YUY6</accession>
<evidence type="ECO:0000313" key="1">
    <source>
        <dbReference type="EMBL" id="MBS4212445.1"/>
    </source>
</evidence>
<keyword evidence="2" id="KW-1185">Reference proteome</keyword>
<protein>
    <submittedName>
        <fullName evidence="1">Uncharacterized protein</fullName>
    </submittedName>
</protein>
<proteinExistence type="predicted"/>
<dbReference type="Proteomes" id="UP000679749">
    <property type="component" value="Unassembled WGS sequence"/>
</dbReference>
<gene>
    <name evidence="1" type="ORF">KHA99_08315</name>
</gene>
<dbReference type="AlphaFoldDB" id="A0A942YUY6"/>
<sequence length="130" mass="15198">MSKNSSKESLEIINVNAEIIDTKKTSSFGKTLVIETGKAVIPVIADYMRQRLASDLEIQKQIRNDKRLQLNQRAESLLTLIDKEEAKENFDQQRIDRWCEELEEIWKKQDELDAKSDGFLKVVLNKFLNW</sequence>
<name>A0A942YUY6_9BACI</name>
<evidence type="ECO:0000313" key="2">
    <source>
        <dbReference type="Proteomes" id="UP000679749"/>
    </source>
</evidence>
<comment type="caution">
    <text evidence="1">The sequence shown here is derived from an EMBL/GenBank/DDBJ whole genome shotgun (WGS) entry which is preliminary data.</text>
</comment>